<feature type="coiled-coil region" evidence="1">
    <location>
        <begin position="564"/>
        <end position="591"/>
    </location>
</feature>
<protein>
    <recommendedName>
        <fullName evidence="5">DUF4139 domain-containing protein</fullName>
    </recommendedName>
</protein>
<dbReference type="Proteomes" id="UP001375743">
    <property type="component" value="Unassembled WGS sequence"/>
</dbReference>
<keyword evidence="1" id="KW-0175">Coiled coil</keyword>
<evidence type="ECO:0000256" key="1">
    <source>
        <dbReference type="SAM" id="Coils"/>
    </source>
</evidence>
<dbReference type="RefSeq" id="WP_418159327.1">
    <property type="nucleotide sequence ID" value="NZ_JBBLZC010000008.1"/>
</dbReference>
<evidence type="ECO:0000313" key="3">
    <source>
        <dbReference type="EMBL" id="MEK0083479.1"/>
    </source>
</evidence>
<feature type="coiled-coil region" evidence="1">
    <location>
        <begin position="616"/>
        <end position="650"/>
    </location>
</feature>
<name>A0ABU8XRC9_9PROT</name>
<keyword evidence="4" id="KW-1185">Reference proteome</keyword>
<dbReference type="EMBL" id="JBBLZC010000008">
    <property type="protein sequence ID" value="MEK0083479.1"/>
    <property type="molecule type" value="Genomic_DNA"/>
</dbReference>
<proteinExistence type="predicted"/>
<accession>A0ABU8XRC9</accession>
<organism evidence="3 4">
    <name type="scientific">Benzoatithermus flavus</name>
    <dbReference type="NCBI Taxonomy" id="3108223"/>
    <lineage>
        <taxon>Bacteria</taxon>
        <taxon>Pseudomonadati</taxon>
        <taxon>Pseudomonadota</taxon>
        <taxon>Alphaproteobacteria</taxon>
        <taxon>Geminicoccales</taxon>
        <taxon>Geminicoccaceae</taxon>
        <taxon>Benzoatithermus</taxon>
    </lineage>
</organism>
<comment type="caution">
    <text evidence="3">The sequence shown here is derived from an EMBL/GenBank/DDBJ whole genome shotgun (WGS) entry which is preliminary data.</text>
</comment>
<evidence type="ECO:0000313" key="4">
    <source>
        <dbReference type="Proteomes" id="UP001375743"/>
    </source>
</evidence>
<gene>
    <name evidence="3" type="ORF">U1T56_09975</name>
</gene>
<reference evidence="3 4" key="1">
    <citation type="submission" date="2024-01" db="EMBL/GenBank/DDBJ databases">
        <title>Multi-omics insights into the function and evolution of sodium benzoate biodegradation pathways in Benzoatithermus flavus gen. nov., sp. nov. from hot spring.</title>
        <authorList>
            <person name="Hu C.-J."/>
            <person name="Li W.-J."/>
        </authorList>
    </citation>
    <scope>NUCLEOTIDE SEQUENCE [LARGE SCALE GENOMIC DNA]</scope>
    <source>
        <strain evidence="3 4">SYSU G07066</strain>
    </source>
</reference>
<evidence type="ECO:0000256" key="2">
    <source>
        <dbReference type="SAM" id="MobiDB-lite"/>
    </source>
</evidence>
<feature type="region of interest" description="Disordered" evidence="2">
    <location>
        <begin position="289"/>
        <end position="319"/>
    </location>
</feature>
<evidence type="ECO:0008006" key="5">
    <source>
        <dbReference type="Google" id="ProtNLM"/>
    </source>
</evidence>
<sequence>MRAKSSLAFALVLGLAPLEVVRAAAPVLERVLLSTGGVGYLGYRATVGDDGKLRLTVPLRQVDDILKSLTILDGGTVRAVSLLGPTPLADLFRGAPFGEHDLADLPTLLASLRGAEVEVRGSVNVRGRILAVAREEAKEGEATTVRHRLSLLTQDGIRAVILESGVEGITLLDQALAQELDRVLARLADNRHAQERELEIGLGGAPGRIVELGYLAEMPLWKAGYRLVVGAEGEKDAGLLQGWAILENLSGQDWREVEVTLAAGSPVALKQALFRSYFVSRPEVPVVPEAQKPPVQTAAPRTALPSGPARERAGRGPELMAEAAPASAPAGLEVGTTQELTAQTLFRLPQKVSLPTGHTVMAPIVDAKAPVERLALYRADEGGPHPKAAVRLVNRTGASLPGGIATLYEPIEAGGLAYLGDVTLPAMAPGTDAILAYGRDGNIDVASSEEEEGRLDRVRIADGLMELSRIERRRVRYDVSAHFSGTPRSFVLEQKREEGWRVTEPADAVIQGDTLKVTRSLAPEAKLELAVVLERPVVERIELVDADPEQLRLTFQGATLAPEVRQALERLQALTARIADIDREIEAKEARRDERVKEQERLRANLAAVPRGSDLAKRYLDRLGASEDEIAKLGQELDRLRAAREQAAAERLAFIRSLRI</sequence>